<name>A0AAE1APZ0_9GAST</name>
<accession>A0AAE1APZ0</accession>
<organism evidence="1 2">
    <name type="scientific">Elysia crispata</name>
    <name type="common">lettuce slug</name>
    <dbReference type="NCBI Taxonomy" id="231223"/>
    <lineage>
        <taxon>Eukaryota</taxon>
        <taxon>Metazoa</taxon>
        <taxon>Spiralia</taxon>
        <taxon>Lophotrochozoa</taxon>
        <taxon>Mollusca</taxon>
        <taxon>Gastropoda</taxon>
        <taxon>Heterobranchia</taxon>
        <taxon>Euthyneura</taxon>
        <taxon>Panpulmonata</taxon>
        <taxon>Sacoglossa</taxon>
        <taxon>Placobranchoidea</taxon>
        <taxon>Plakobranchidae</taxon>
        <taxon>Elysia</taxon>
    </lineage>
</organism>
<comment type="caution">
    <text evidence="1">The sequence shown here is derived from an EMBL/GenBank/DDBJ whole genome shotgun (WGS) entry which is preliminary data.</text>
</comment>
<dbReference type="EMBL" id="JAWDGP010001428">
    <property type="protein sequence ID" value="KAK3791900.1"/>
    <property type="molecule type" value="Genomic_DNA"/>
</dbReference>
<protein>
    <submittedName>
        <fullName evidence="1">Uncharacterized protein</fullName>
    </submittedName>
</protein>
<reference evidence="1" key="1">
    <citation type="journal article" date="2023" name="G3 (Bethesda)">
        <title>A reference genome for the long-term kleptoplast-retaining sea slug Elysia crispata morphotype clarki.</title>
        <authorList>
            <person name="Eastman K.E."/>
            <person name="Pendleton A.L."/>
            <person name="Shaikh M.A."/>
            <person name="Suttiyut T."/>
            <person name="Ogas R."/>
            <person name="Tomko P."/>
            <person name="Gavelis G."/>
            <person name="Widhalm J.R."/>
            <person name="Wisecaver J.H."/>
        </authorList>
    </citation>
    <scope>NUCLEOTIDE SEQUENCE</scope>
    <source>
        <strain evidence="1">ECLA1</strain>
    </source>
</reference>
<proteinExistence type="predicted"/>
<evidence type="ECO:0000313" key="2">
    <source>
        <dbReference type="Proteomes" id="UP001283361"/>
    </source>
</evidence>
<evidence type="ECO:0000313" key="1">
    <source>
        <dbReference type="EMBL" id="KAK3791900.1"/>
    </source>
</evidence>
<dbReference type="Proteomes" id="UP001283361">
    <property type="component" value="Unassembled WGS sequence"/>
</dbReference>
<dbReference type="AlphaFoldDB" id="A0AAE1APZ0"/>
<sequence>MLGLESYRPQVVDWCRSRVSPSPLTISYRVDRLSIGFTLDTGTWNIQTSPINLTAMCAALSRIVSRSDNG</sequence>
<gene>
    <name evidence="1" type="ORF">RRG08_026802</name>
</gene>
<keyword evidence="2" id="KW-1185">Reference proteome</keyword>